<dbReference type="OrthoDB" id="3268605at2"/>
<dbReference type="Pfam" id="PF01022">
    <property type="entry name" value="HTH_5"/>
    <property type="match status" value="1"/>
</dbReference>
<dbReference type="GO" id="GO:0003677">
    <property type="term" value="F:DNA binding"/>
    <property type="evidence" value="ECO:0007669"/>
    <property type="project" value="UniProtKB-KW"/>
</dbReference>
<dbReference type="Proteomes" id="UP000078368">
    <property type="component" value="Unassembled WGS sequence"/>
</dbReference>
<dbReference type="SUPFAM" id="SSF46785">
    <property type="entry name" value="Winged helix' DNA-binding domain"/>
    <property type="match status" value="1"/>
</dbReference>
<sequence>MFRVLGNESRLLLLSLVSHENRPVSALAEAAKMSQPLTSQHLRILRDAGLLEADRRGKEVIYRIADHHVEHVVRDAIAHARENA</sequence>
<dbReference type="NCBIfam" id="NF033788">
    <property type="entry name" value="HTH_metalloreg"/>
    <property type="match status" value="1"/>
</dbReference>
<evidence type="ECO:0000256" key="3">
    <source>
        <dbReference type="ARBA" id="ARBA00023163"/>
    </source>
</evidence>
<keyword evidence="1" id="KW-0805">Transcription regulation</keyword>
<accession>A0A179B5X0</accession>
<comment type="caution">
    <text evidence="5">The sequence shown here is derived from an EMBL/GenBank/DDBJ whole genome shotgun (WGS) entry which is preliminary data.</text>
</comment>
<dbReference type="InterPro" id="IPR036388">
    <property type="entry name" value="WH-like_DNA-bd_sf"/>
</dbReference>
<dbReference type="STRING" id="1823756.A4H34_04230"/>
<dbReference type="GO" id="GO:0003700">
    <property type="term" value="F:DNA-binding transcription factor activity"/>
    <property type="evidence" value="ECO:0007669"/>
    <property type="project" value="InterPro"/>
</dbReference>
<protein>
    <submittedName>
        <fullName evidence="5">Transcriptional regulator</fullName>
    </submittedName>
</protein>
<dbReference type="PROSITE" id="PS50987">
    <property type="entry name" value="HTH_ARSR_2"/>
    <property type="match status" value="1"/>
</dbReference>
<gene>
    <name evidence="5" type="ORF">A4H34_04230</name>
</gene>
<dbReference type="SMART" id="SM00418">
    <property type="entry name" value="HTH_ARSR"/>
    <property type="match status" value="1"/>
</dbReference>
<dbReference type="CDD" id="cd00090">
    <property type="entry name" value="HTH_ARSR"/>
    <property type="match status" value="1"/>
</dbReference>
<dbReference type="Gene3D" id="1.10.10.10">
    <property type="entry name" value="Winged helix-like DNA-binding domain superfamily/Winged helix DNA-binding domain"/>
    <property type="match status" value="1"/>
</dbReference>
<evidence type="ECO:0000256" key="2">
    <source>
        <dbReference type="ARBA" id="ARBA00023125"/>
    </source>
</evidence>
<dbReference type="PANTHER" id="PTHR43132:SF6">
    <property type="entry name" value="HTH-TYPE TRANSCRIPTIONAL REPRESSOR CZRA"/>
    <property type="match status" value="1"/>
</dbReference>
<dbReference type="PRINTS" id="PR00778">
    <property type="entry name" value="HTHARSR"/>
</dbReference>
<dbReference type="AlphaFoldDB" id="A0A179B5X0"/>
<keyword evidence="3" id="KW-0804">Transcription</keyword>
<evidence type="ECO:0000313" key="5">
    <source>
        <dbReference type="EMBL" id="OAP87088.1"/>
    </source>
</evidence>
<evidence type="ECO:0000259" key="4">
    <source>
        <dbReference type="PROSITE" id="PS50987"/>
    </source>
</evidence>
<keyword evidence="2" id="KW-0238">DNA-binding</keyword>
<dbReference type="InterPro" id="IPR001845">
    <property type="entry name" value="HTH_ArsR_DNA-bd_dom"/>
</dbReference>
<proteinExistence type="predicted"/>
<keyword evidence="6" id="KW-1185">Reference proteome</keyword>
<dbReference type="InterPro" id="IPR051011">
    <property type="entry name" value="Metal_resp_trans_reg"/>
</dbReference>
<name>A0A179B5X0_9ACTO</name>
<dbReference type="EMBL" id="LVZK01000001">
    <property type="protein sequence ID" value="OAP87088.1"/>
    <property type="molecule type" value="Genomic_DNA"/>
</dbReference>
<organism evidence="5 6">
    <name type="scientific">Peptidiphaga gingivicola</name>
    <dbReference type="NCBI Taxonomy" id="2741497"/>
    <lineage>
        <taxon>Bacteria</taxon>
        <taxon>Bacillati</taxon>
        <taxon>Actinomycetota</taxon>
        <taxon>Actinomycetes</taxon>
        <taxon>Actinomycetales</taxon>
        <taxon>Actinomycetaceae</taxon>
        <taxon>Peptidiphaga</taxon>
    </lineage>
</organism>
<evidence type="ECO:0000313" key="6">
    <source>
        <dbReference type="Proteomes" id="UP000078368"/>
    </source>
</evidence>
<dbReference type="InterPro" id="IPR011991">
    <property type="entry name" value="ArsR-like_HTH"/>
</dbReference>
<dbReference type="InterPro" id="IPR036390">
    <property type="entry name" value="WH_DNA-bd_sf"/>
</dbReference>
<evidence type="ECO:0000256" key="1">
    <source>
        <dbReference type="ARBA" id="ARBA00023015"/>
    </source>
</evidence>
<feature type="domain" description="HTH arsR-type" evidence="4">
    <location>
        <begin position="1"/>
        <end position="84"/>
    </location>
</feature>
<reference evidence="5 6" key="1">
    <citation type="submission" date="2016-04" db="EMBL/GenBank/DDBJ databases">
        <title>Peptidophaga gingivicola gen. nov., sp. nov., isolated from human subgingival plaque.</title>
        <authorList>
            <person name="Beall C.J."/>
            <person name="Mokrzan E.M."/>
            <person name="Griffen A.L."/>
            <person name="Leys E.J."/>
        </authorList>
    </citation>
    <scope>NUCLEOTIDE SEQUENCE [LARGE SCALE GENOMIC DNA]</scope>
    <source>
        <strain evidence="5 6">BA112</strain>
    </source>
</reference>
<dbReference type="PANTHER" id="PTHR43132">
    <property type="entry name" value="ARSENICAL RESISTANCE OPERON REPRESSOR ARSR-RELATED"/>
    <property type="match status" value="1"/>
</dbReference>